<dbReference type="EMBL" id="BQXS01010810">
    <property type="protein sequence ID" value="GKT34439.1"/>
    <property type="molecule type" value="Genomic_DNA"/>
</dbReference>
<accession>A0ABQ5KSQ9</accession>
<reference evidence="1" key="1">
    <citation type="submission" date="2022-03" db="EMBL/GenBank/DDBJ databases">
        <title>Draft genome sequence of Aduncisulcus paluster, a free-living microaerophilic Fornicata.</title>
        <authorList>
            <person name="Yuyama I."/>
            <person name="Kume K."/>
            <person name="Tamura T."/>
            <person name="Inagaki Y."/>
            <person name="Hashimoto T."/>
        </authorList>
    </citation>
    <scope>NUCLEOTIDE SEQUENCE</scope>
    <source>
        <strain evidence="1">NY0171</strain>
    </source>
</reference>
<proteinExistence type="predicted"/>
<sequence length="232" mass="27028">MRIKSTFIRSYGDRGFDALKGPIDFDSPEISQIEISKSSGVFSNGDSVFQLPSFIQAEYGICFRRLYLTFKEPHFLKSIYLCDCGDGGQIRKLDFLFHISDGSVISKQYEITQMDKECLEWHSLPICLPDISSCEIIFRSGWSRQKDHGWLHGMRFLIDQQMEKKLEQFALVRRRGLVALSMQYSLIWGRKEWQCHGEACELFRDGTLVEEEEKMSKAFHKEYKQSISCDIM</sequence>
<keyword evidence="2" id="KW-1185">Reference proteome</keyword>
<dbReference type="Proteomes" id="UP001057375">
    <property type="component" value="Unassembled WGS sequence"/>
</dbReference>
<organism evidence="1 2">
    <name type="scientific">Aduncisulcus paluster</name>
    <dbReference type="NCBI Taxonomy" id="2918883"/>
    <lineage>
        <taxon>Eukaryota</taxon>
        <taxon>Metamonada</taxon>
        <taxon>Carpediemonas-like organisms</taxon>
        <taxon>Aduncisulcus</taxon>
    </lineage>
</organism>
<evidence type="ECO:0000313" key="2">
    <source>
        <dbReference type="Proteomes" id="UP001057375"/>
    </source>
</evidence>
<comment type="caution">
    <text evidence="1">The sequence shown here is derived from an EMBL/GenBank/DDBJ whole genome shotgun (WGS) entry which is preliminary data.</text>
</comment>
<gene>
    <name evidence="1" type="ORF">ADUPG1_007793</name>
</gene>
<name>A0ABQ5KSQ9_9EUKA</name>
<protein>
    <submittedName>
        <fullName evidence="1">Uncharacterized protein</fullName>
    </submittedName>
</protein>
<evidence type="ECO:0000313" key="1">
    <source>
        <dbReference type="EMBL" id="GKT34439.1"/>
    </source>
</evidence>